<evidence type="ECO:0000313" key="18">
    <source>
        <dbReference type="EMBL" id="TMW13941.1"/>
    </source>
</evidence>
<evidence type="ECO:0000256" key="9">
    <source>
        <dbReference type="ARBA" id="ARBA00022989"/>
    </source>
</evidence>
<keyword evidence="11 17" id="KW-0472">Membrane</keyword>
<feature type="region of interest" description="Disordered" evidence="16">
    <location>
        <begin position="43"/>
        <end position="88"/>
    </location>
</feature>
<reference evidence="18 19" key="1">
    <citation type="submission" date="2019-05" db="EMBL/GenBank/DDBJ databases">
        <title>Genome of Alcanivorax gelatiniphagus, an oil degrading marine bacteria.</title>
        <authorList>
            <person name="Kwon K.K."/>
        </authorList>
    </citation>
    <scope>NUCLEOTIDE SEQUENCE [LARGE SCALE GENOMIC DNA]</scope>
    <source>
        <strain evidence="18 19">MEBiC 08158</strain>
    </source>
</reference>
<keyword evidence="6" id="KW-0997">Cell inner membrane</keyword>
<evidence type="ECO:0000256" key="11">
    <source>
        <dbReference type="ARBA" id="ARBA00023136"/>
    </source>
</evidence>
<evidence type="ECO:0000256" key="1">
    <source>
        <dbReference type="ARBA" id="ARBA00003280"/>
    </source>
</evidence>
<keyword evidence="9 17" id="KW-1133">Transmembrane helix</keyword>
<evidence type="ECO:0000256" key="16">
    <source>
        <dbReference type="SAM" id="MobiDB-lite"/>
    </source>
</evidence>
<keyword evidence="19" id="KW-1185">Reference proteome</keyword>
<evidence type="ECO:0000256" key="4">
    <source>
        <dbReference type="ARBA" id="ARBA00019692"/>
    </source>
</evidence>
<comment type="subcellular location">
    <subcellularLocation>
        <location evidence="2">Cell inner membrane</location>
        <topology evidence="2">Single-pass membrane protein</topology>
        <orientation evidence="2">Periplasmic side</orientation>
    </subcellularLocation>
</comment>
<evidence type="ECO:0000256" key="6">
    <source>
        <dbReference type="ARBA" id="ARBA00022519"/>
    </source>
</evidence>
<evidence type="ECO:0000256" key="13">
    <source>
        <dbReference type="ARBA" id="ARBA00030948"/>
    </source>
</evidence>
<feature type="region of interest" description="Disordered" evidence="16">
    <location>
        <begin position="215"/>
        <end position="237"/>
    </location>
</feature>
<keyword evidence="10" id="KW-0443">Lipid metabolism</keyword>
<comment type="function">
    <text evidence="1">May be involved in the folding of the extracellular lipase during its passage through the periplasm.</text>
</comment>
<evidence type="ECO:0000313" key="19">
    <source>
        <dbReference type="Proteomes" id="UP000739180"/>
    </source>
</evidence>
<gene>
    <name evidence="18" type="ORF">FGS76_04920</name>
</gene>
<evidence type="ECO:0000256" key="5">
    <source>
        <dbReference type="ARBA" id="ARBA00022475"/>
    </source>
</evidence>
<dbReference type="Proteomes" id="UP000739180">
    <property type="component" value="Unassembled WGS sequence"/>
</dbReference>
<proteinExistence type="inferred from homology"/>
<keyword evidence="5" id="KW-1003">Cell membrane</keyword>
<keyword evidence="12" id="KW-0143">Chaperone</keyword>
<comment type="caution">
    <text evidence="18">The sequence shown here is derived from an EMBL/GenBank/DDBJ whole genome shotgun (WGS) entry which is preliminary data.</text>
</comment>
<dbReference type="RefSeq" id="WP_138771518.1">
    <property type="nucleotide sequence ID" value="NZ_JBHSSX010000006.1"/>
</dbReference>
<evidence type="ECO:0000256" key="8">
    <source>
        <dbReference type="ARBA" id="ARBA00022963"/>
    </source>
</evidence>
<organism evidence="18 19">
    <name type="scientific">Alloalcanivorax gelatiniphagus</name>
    <dbReference type="NCBI Taxonomy" id="1194167"/>
    <lineage>
        <taxon>Bacteria</taxon>
        <taxon>Pseudomonadati</taxon>
        <taxon>Pseudomonadota</taxon>
        <taxon>Gammaproteobacteria</taxon>
        <taxon>Oceanospirillales</taxon>
        <taxon>Alcanivoracaceae</taxon>
        <taxon>Alloalcanivorax</taxon>
    </lineage>
</organism>
<keyword evidence="7 17" id="KW-0812">Transmembrane</keyword>
<evidence type="ECO:0000256" key="12">
    <source>
        <dbReference type="ARBA" id="ARBA00023186"/>
    </source>
</evidence>
<evidence type="ECO:0000256" key="2">
    <source>
        <dbReference type="ARBA" id="ARBA00004383"/>
    </source>
</evidence>
<evidence type="ECO:0000256" key="15">
    <source>
        <dbReference type="ARBA" id="ARBA00033028"/>
    </source>
</evidence>
<name>A0ABY2XNC9_9GAMM</name>
<keyword evidence="8" id="KW-0442">Lipid degradation</keyword>
<dbReference type="Pfam" id="PF03280">
    <property type="entry name" value="Lipase_chap"/>
    <property type="match status" value="1"/>
</dbReference>
<evidence type="ECO:0000256" key="3">
    <source>
        <dbReference type="ARBA" id="ARBA00010358"/>
    </source>
</evidence>
<accession>A0ABY2XNC9</accession>
<evidence type="ECO:0000256" key="14">
    <source>
        <dbReference type="ARBA" id="ARBA00031542"/>
    </source>
</evidence>
<evidence type="ECO:0000256" key="7">
    <source>
        <dbReference type="ARBA" id="ARBA00022692"/>
    </source>
</evidence>
<comment type="similarity">
    <text evidence="3">Belongs to the lipase chaperone family.</text>
</comment>
<protein>
    <recommendedName>
        <fullName evidence="4">Lipase chaperone</fullName>
    </recommendedName>
    <alternativeName>
        <fullName evidence="15">Lipase foldase</fullName>
    </alternativeName>
    <alternativeName>
        <fullName evidence="13">Lipase helper protein</fullName>
    </alternativeName>
    <alternativeName>
        <fullName evidence="14">Lipase modulator</fullName>
    </alternativeName>
</protein>
<sequence length="237" mass="25731">MSEARDRAGLAAGSVVAAVVLALASAVLVAGVVWLVVTAPPESPVEPAINRPGPEPVEAVAAEPVVPSPPPRRPPASTDSTESAEPLAPERLDQLLTAFAWEGDRLRVDHGTRRTLNALLAGSSPALGERILTRLPDPRGRQVVDLLERYRQYLDMRQAVADTFDYLDNPEAMAGAQRQLHQLRRDYLGAELARGLFGEEERMVNATLENMRIQSDPTLSDARKRELTRPIKAPGAE</sequence>
<evidence type="ECO:0000256" key="10">
    <source>
        <dbReference type="ARBA" id="ARBA00023098"/>
    </source>
</evidence>
<dbReference type="SUPFAM" id="SSF158855">
    <property type="entry name" value="Lipase chaperone-like"/>
    <property type="match status" value="1"/>
</dbReference>
<dbReference type="InterPro" id="IPR004961">
    <property type="entry name" value="Lipase_chaperone"/>
</dbReference>
<feature type="compositionally biased region" description="Low complexity" evidence="16">
    <location>
        <begin position="56"/>
        <end position="65"/>
    </location>
</feature>
<evidence type="ECO:0000256" key="17">
    <source>
        <dbReference type="SAM" id="Phobius"/>
    </source>
</evidence>
<dbReference type="EMBL" id="VCQT01000020">
    <property type="protein sequence ID" value="TMW13941.1"/>
    <property type="molecule type" value="Genomic_DNA"/>
</dbReference>
<feature type="transmembrane region" description="Helical" evidence="17">
    <location>
        <begin position="12"/>
        <end position="37"/>
    </location>
</feature>